<evidence type="ECO:0000259" key="10">
    <source>
        <dbReference type="PROSITE" id="PS50850"/>
    </source>
</evidence>
<evidence type="ECO:0000256" key="6">
    <source>
        <dbReference type="ARBA" id="ARBA00022989"/>
    </source>
</evidence>
<dbReference type="InterPro" id="IPR047984">
    <property type="entry name" value="XylE-like"/>
</dbReference>
<dbReference type="PROSITE" id="PS00217">
    <property type="entry name" value="SUGAR_TRANSPORT_2"/>
    <property type="match status" value="1"/>
</dbReference>
<evidence type="ECO:0000256" key="5">
    <source>
        <dbReference type="ARBA" id="ARBA00022692"/>
    </source>
</evidence>
<reference evidence="11 12" key="1">
    <citation type="submission" date="2019-08" db="EMBL/GenBank/DDBJ databases">
        <authorList>
            <person name="Dhanesh K."/>
            <person name="Kumar G."/>
            <person name="Sasikala C."/>
            <person name="Venkata Ramana C."/>
        </authorList>
    </citation>
    <scope>NUCLEOTIDE SEQUENCE [LARGE SCALE GENOMIC DNA]</scope>
    <source>
        <strain evidence="11 12">JC645</strain>
    </source>
</reference>
<dbReference type="Gene3D" id="1.20.1250.20">
    <property type="entry name" value="MFS general substrate transporter like domains"/>
    <property type="match status" value="1"/>
</dbReference>
<keyword evidence="5 9" id="KW-0812">Transmembrane</keyword>
<dbReference type="Proteomes" id="UP000324479">
    <property type="component" value="Unassembled WGS sequence"/>
</dbReference>
<dbReference type="InterPro" id="IPR036259">
    <property type="entry name" value="MFS_trans_sf"/>
</dbReference>
<dbReference type="AlphaFoldDB" id="A0A5M6D2S8"/>
<dbReference type="GO" id="GO:0022857">
    <property type="term" value="F:transmembrane transporter activity"/>
    <property type="evidence" value="ECO:0007669"/>
    <property type="project" value="InterPro"/>
</dbReference>
<dbReference type="CDD" id="cd17359">
    <property type="entry name" value="MFS_XylE_like"/>
    <property type="match status" value="1"/>
</dbReference>
<feature type="transmembrane region" description="Helical" evidence="9">
    <location>
        <begin position="161"/>
        <end position="184"/>
    </location>
</feature>
<keyword evidence="3 8" id="KW-0813">Transport</keyword>
<feature type="transmembrane region" description="Helical" evidence="9">
    <location>
        <begin position="74"/>
        <end position="93"/>
    </location>
</feature>
<comment type="similarity">
    <text evidence="2 8">Belongs to the major facilitator superfamily. Sugar transporter (TC 2.A.1.1) family.</text>
</comment>
<protein>
    <submittedName>
        <fullName evidence="11">Sugar porter family MFS transporter</fullName>
    </submittedName>
</protein>
<dbReference type="SUPFAM" id="SSF103473">
    <property type="entry name" value="MFS general substrate transporter"/>
    <property type="match status" value="1"/>
</dbReference>
<proteinExistence type="inferred from homology"/>
<comment type="caution">
    <text evidence="11">The sequence shown here is derived from an EMBL/GenBank/DDBJ whole genome shotgun (WGS) entry which is preliminary data.</text>
</comment>
<keyword evidence="7 9" id="KW-0472">Membrane</keyword>
<feature type="transmembrane region" description="Helical" evidence="9">
    <location>
        <begin position="337"/>
        <end position="361"/>
    </location>
</feature>
<evidence type="ECO:0000256" key="8">
    <source>
        <dbReference type="RuleBase" id="RU003346"/>
    </source>
</evidence>
<organism evidence="11 12">
    <name type="scientific">Roseiconus nitratireducens</name>
    <dbReference type="NCBI Taxonomy" id="2605748"/>
    <lineage>
        <taxon>Bacteria</taxon>
        <taxon>Pseudomonadati</taxon>
        <taxon>Planctomycetota</taxon>
        <taxon>Planctomycetia</taxon>
        <taxon>Pirellulales</taxon>
        <taxon>Pirellulaceae</taxon>
        <taxon>Roseiconus</taxon>
    </lineage>
</organism>
<dbReference type="PANTHER" id="PTHR48020:SF12">
    <property type="entry name" value="PROTON MYO-INOSITOL COTRANSPORTER"/>
    <property type="match status" value="1"/>
</dbReference>
<dbReference type="EMBL" id="VWOX01000009">
    <property type="protein sequence ID" value="KAA5541817.1"/>
    <property type="molecule type" value="Genomic_DNA"/>
</dbReference>
<dbReference type="InterPro" id="IPR003663">
    <property type="entry name" value="Sugar/inositol_transpt"/>
</dbReference>
<evidence type="ECO:0000256" key="1">
    <source>
        <dbReference type="ARBA" id="ARBA00004651"/>
    </source>
</evidence>
<feature type="transmembrane region" description="Helical" evidence="9">
    <location>
        <begin position="382"/>
        <end position="399"/>
    </location>
</feature>
<accession>A0A5M6D2S8</accession>
<dbReference type="GO" id="GO:0005886">
    <property type="term" value="C:plasma membrane"/>
    <property type="evidence" value="ECO:0007669"/>
    <property type="project" value="UniProtKB-SubCell"/>
</dbReference>
<feature type="transmembrane region" description="Helical" evidence="9">
    <location>
        <begin position="405"/>
        <end position="423"/>
    </location>
</feature>
<name>A0A5M6D2S8_9BACT</name>
<feature type="transmembrane region" description="Helical" evidence="9">
    <location>
        <begin position="310"/>
        <end position="331"/>
    </location>
</feature>
<dbReference type="InterPro" id="IPR005829">
    <property type="entry name" value="Sugar_transporter_CS"/>
</dbReference>
<evidence type="ECO:0000256" key="3">
    <source>
        <dbReference type="ARBA" id="ARBA00022448"/>
    </source>
</evidence>
<evidence type="ECO:0000313" key="11">
    <source>
        <dbReference type="EMBL" id="KAA5541817.1"/>
    </source>
</evidence>
<keyword evidence="6 9" id="KW-1133">Transmembrane helix</keyword>
<dbReference type="InterPro" id="IPR005828">
    <property type="entry name" value="MFS_sugar_transport-like"/>
</dbReference>
<dbReference type="PANTHER" id="PTHR48020">
    <property type="entry name" value="PROTON MYO-INOSITOL COTRANSPORTER"/>
    <property type="match status" value="1"/>
</dbReference>
<evidence type="ECO:0000313" key="12">
    <source>
        <dbReference type="Proteomes" id="UP000324479"/>
    </source>
</evidence>
<feature type="transmembrane region" description="Helical" evidence="9">
    <location>
        <begin position="132"/>
        <end position="149"/>
    </location>
</feature>
<feature type="domain" description="Major facilitator superfamily (MFS) profile" evidence="10">
    <location>
        <begin position="8"/>
        <end position="427"/>
    </location>
</feature>
<feature type="transmembrane region" description="Helical" evidence="9">
    <location>
        <begin position="99"/>
        <end position="120"/>
    </location>
</feature>
<dbReference type="InterPro" id="IPR050814">
    <property type="entry name" value="Myo-inositol_Transporter"/>
</dbReference>
<dbReference type="PROSITE" id="PS00216">
    <property type="entry name" value="SUGAR_TRANSPORT_1"/>
    <property type="match status" value="1"/>
</dbReference>
<evidence type="ECO:0000256" key="7">
    <source>
        <dbReference type="ARBA" id="ARBA00023136"/>
    </source>
</evidence>
<keyword evidence="12" id="KW-1185">Reference proteome</keyword>
<keyword evidence="4" id="KW-1003">Cell membrane</keyword>
<dbReference type="PROSITE" id="PS50850">
    <property type="entry name" value="MFS"/>
    <property type="match status" value="1"/>
</dbReference>
<dbReference type="RefSeq" id="WP_150077551.1">
    <property type="nucleotide sequence ID" value="NZ_VWOX01000009.1"/>
</dbReference>
<comment type="subcellular location">
    <subcellularLocation>
        <location evidence="1">Cell membrane</location>
        <topology evidence="1">Multi-pass membrane protein</topology>
    </subcellularLocation>
</comment>
<dbReference type="NCBIfam" id="TIGR00879">
    <property type="entry name" value="SP"/>
    <property type="match status" value="1"/>
</dbReference>
<dbReference type="PRINTS" id="PR00171">
    <property type="entry name" value="SUGRTRNSPORT"/>
</dbReference>
<feature type="transmembrane region" description="Helical" evidence="9">
    <location>
        <begin position="247"/>
        <end position="268"/>
    </location>
</feature>
<evidence type="ECO:0000256" key="4">
    <source>
        <dbReference type="ARBA" id="ARBA00022475"/>
    </source>
</evidence>
<feature type="transmembrane region" description="Helical" evidence="9">
    <location>
        <begin position="280"/>
        <end position="303"/>
    </location>
</feature>
<dbReference type="InterPro" id="IPR020846">
    <property type="entry name" value="MFS_dom"/>
</dbReference>
<gene>
    <name evidence="11" type="ORF">FYK55_16540</name>
</gene>
<dbReference type="Pfam" id="PF00083">
    <property type="entry name" value="Sugar_tr"/>
    <property type="match status" value="1"/>
</dbReference>
<evidence type="ECO:0000256" key="2">
    <source>
        <dbReference type="ARBA" id="ARBA00010992"/>
    </source>
</evidence>
<sequence>MSQRLFFWSLTAALAGFLFGFDTVVISGAEKTIQSLWNLGDFQHGLAMSMALWGTVAGSLCGSWPTDHFGRKTTLLWIGILYFVSAVWSGLATDVYSFMVARFLGGLGVGISTVAAPLYISEIAPPEHRGRLAGMFQFNIVFGILIAFVSNTLLGRIGENAWRWMLGVEAVPAMIYSALCFTLPRSPRWLIGQRSDRAGATEVLRQIYPDHTESEIEALVDEIAGVSHEPSSTGGFWTWRLRVPISLAFLVAFFNQLSGINAILYFAPRIFELTGLGEQAALLQSIGIGVTNLVFTFIGLWLIDRLGRKTLLYLGSLGYIASLGLCAWAFFTETYSIVPACIFAFIAAHALGQGTVIWVLISEIFPNRHRAQGQSLGSFTHWIFAALLTLFFPAMVSAFAPGYVFSFFCFMMVLQLIWVFTMVPETKGRPLEEIEHALGLESSGDPEILAR</sequence>
<feature type="transmembrane region" description="Helical" evidence="9">
    <location>
        <begin position="44"/>
        <end position="62"/>
    </location>
</feature>
<evidence type="ECO:0000256" key="9">
    <source>
        <dbReference type="SAM" id="Phobius"/>
    </source>
</evidence>